<dbReference type="RefSeq" id="WP_075866105.1">
    <property type="nucleotide sequence ID" value="NZ_BDJL01000093.1"/>
</dbReference>
<evidence type="ECO:0000256" key="1">
    <source>
        <dbReference type="ARBA" id="ARBA00005698"/>
    </source>
</evidence>
<proteinExistence type="inferred from homology"/>
<comment type="subcellular location">
    <subcellularLocation>
        <location evidence="2">Cell membrane</location>
        <topology evidence="2">Multi-pass membrane protein</topology>
    </subcellularLocation>
</comment>
<dbReference type="PANTHER" id="PTHR33269">
    <property type="entry name" value="NADH-UBIQUINONE OXIDOREDUCTASE CHAIN 6"/>
    <property type="match status" value="1"/>
</dbReference>
<comment type="similarity">
    <text evidence="1 2">Belongs to the complex I subunit 6 family.</text>
</comment>
<dbReference type="GO" id="GO:0008137">
    <property type="term" value="F:NADH dehydrogenase (ubiquinone) activity"/>
    <property type="evidence" value="ECO:0007669"/>
    <property type="project" value="UniProtKB-UniRule"/>
</dbReference>
<feature type="transmembrane region" description="Helical" evidence="2">
    <location>
        <begin position="33"/>
        <end position="50"/>
    </location>
</feature>
<sequence>MFNGEVIAFAIVAFLLIFSALGVVFMRNIVHSVLFLAATFVLMAVTYLMLDAGFLAGIQLVVYAGAVSIMVVFAVMLTKRSDLHETNLFNSLTIPGAIISLLVFLGLSWVVVKTPWNIAERPLVDPMAINKIADLMFGKFVIPFEVVAVLLLVALIGAIILALEVKPQK</sequence>
<accession>A0A1L8D410</accession>
<keyword evidence="4" id="KW-1185">Reference proteome</keyword>
<evidence type="ECO:0000313" key="4">
    <source>
        <dbReference type="Proteomes" id="UP000187338"/>
    </source>
</evidence>
<dbReference type="Proteomes" id="UP000187338">
    <property type="component" value="Unassembled WGS sequence"/>
</dbReference>
<comment type="catalytic activity">
    <reaction evidence="2">
        <text>a quinone + NADH + 5 H(+)(in) = a quinol + NAD(+) + 4 H(+)(out)</text>
        <dbReference type="Rhea" id="RHEA:57888"/>
        <dbReference type="ChEBI" id="CHEBI:15378"/>
        <dbReference type="ChEBI" id="CHEBI:24646"/>
        <dbReference type="ChEBI" id="CHEBI:57540"/>
        <dbReference type="ChEBI" id="CHEBI:57945"/>
        <dbReference type="ChEBI" id="CHEBI:132124"/>
    </reaction>
</comment>
<dbReference type="InterPro" id="IPR001457">
    <property type="entry name" value="NADH_UbQ/plastoQ_OxRdtase_su6"/>
</dbReference>
<dbReference type="PANTHER" id="PTHR33269:SF17">
    <property type="entry name" value="NADH-UBIQUINONE OXIDOREDUCTASE CHAIN 6"/>
    <property type="match status" value="1"/>
</dbReference>
<protein>
    <recommendedName>
        <fullName evidence="2">NADH-quinone oxidoreductase subunit J</fullName>
        <ecNumber evidence="2">7.1.1.-</ecNumber>
    </recommendedName>
</protein>
<dbReference type="STRING" id="661089.ciss_18320"/>
<feature type="transmembrane region" description="Helical" evidence="2">
    <location>
        <begin position="56"/>
        <end position="77"/>
    </location>
</feature>
<dbReference type="EMBL" id="BDJL01000093">
    <property type="protein sequence ID" value="GAV25899.1"/>
    <property type="molecule type" value="Genomic_DNA"/>
</dbReference>
<organism evidence="3 4">
    <name type="scientific">Carboxydothermus islandicus</name>
    <dbReference type="NCBI Taxonomy" id="661089"/>
    <lineage>
        <taxon>Bacteria</taxon>
        <taxon>Bacillati</taxon>
        <taxon>Bacillota</taxon>
        <taxon>Clostridia</taxon>
        <taxon>Thermoanaerobacterales</taxon>
        <taxon>Thermoanaerobacteraceae</taxon>
        <taxon>Carboxydothermus</taxon>
    </lineage>
</organism>
<evidence type="ECO:0000256" key="2">
    <source>
        <dbReference type="RuleBase" id="RU004429"/>
    </source>
</evidence>
<keyword evidence="2" id="KW-0472">Membrane</keyword>
<feature type="transmembrane region" description="Helical" evidence="2">
    <location>
        <begin position="89"/>
        <end position="112"/>
    </location>
</feature>
<dbReference type="AlphaFoldDB" id="A0A1L8D410"/>
<feature type="transmembrane region" description="Helical" evidence="2">
    <location>
        <begin position="140"/>
        <end position="163"/>
    </location>
</feature>
<name>A0A1L8D410_9THEO</name>
<dbReference type="Gene3D" id="1.20.120.1200">
    <property type="entry name" value="NADH-ubiquinone/plastoquinone oxidoreductase chain 6, subunit NuoJ"/>
    <property type="match status" value="1"/>
</dbReference>
<dbReference type="Pfam" id="PF00499">
    <property type="entry name" value="Oxidored_q3"/>
    <property type="match status" value="1"/>
</dbReference>
<keyword evidence="2" id="KW-0520">NAD</keyword>
<keyword evidence="2" id="KW-0874">Quinone</keyword>
<gene>
    <name evidence="3" type="ORF">ciss_18320</name>
</gene>
<keyword evidence="2" id="KW-1003">Cell membrane</keyword>
<dbReference type="InterPro" id="IPR042106">
    <property type="entry name" value="Nuo/plastoQ_OxRdtase_6_NuoJ"/>
</dbReference>
<keyword evidence="2" id="KW-0812">Transmembrane</keyword>
<comment type="function">
    <text evidence="2">NDH-1 shuttles electrons from NADH, via FMN and iron-sulfur (Fe-S) centers, to quinones in the respiratory chain. Couples the redox reaction to proton translocation (for every two electrons transferred, four hydrogen ions are translocated across the cytoplasmic membrane), and thus conserves the redox energy in a proton gradient.</text>
</comment>
<evidence type="ECO:0000313" key="3">
    <source>
        <dbReference type="EMBL" id="GAV25899.1"/>
    </source>
</evidence>
<dbReference type="OrthoDB" id="9814997at2"/>
<keyword evidence="2" id="KW-1133">Transmembrane helix</keyword>
<reference evidence="4" key="1">
    <citation type="submission" date="2016-12" db="EMBL/GenBank/DDBJ databases">
        <title>Draft Genome Sequences od Carboxydothermus pertinax and islandicus, Hydrogenogenic Carboxydotrophic Bacteria.</title>
        <authorList>
            <person name="Fukuyama Y."/>
            <person name="Ohmae K."/>
            <person name="Yoneda Y."/>
            <person name="Yoshida T."/>
            <person name="Sako Y."/>
        </authorList>
    </citation>
    <scope>NUCLEOTIDE SEQUENCE [LARGE SCALE GENOMIC DNA]</scope>
    <source>
        <strain evidence="4">SET</strain>
    </source>
</reference>
<dbReference type="GO" id="GO:0048038">
    <property type="term" value="F:quinone binding"/>
    <property type="evidence" value="ECO:0007669"/>
    <property type="project" value="UniProtKB-UniRule"/>
</dbReference>
<comment type="caution">
    <text evidence="3">The sequence shown here is derived from an EMBL/GenBank/DDBJ whole genome shotgun (WGS) entry which is preliminary data.</text>
</comment>
<dbReference type="EC" id="7.1.1.-" evidence="2"/>
<dbReference type="GO" id="GO:0005886">
    <property type="term" value="C:plasma membrane"/>
    <property type="evidence" value="ECO:0007669"/>
    <property type="project" value="UniProtKB-SubCell"/>
</dbReference>
<feature type="transmembrane region" description="Helical" evidence="2">
    <location>
        <begin position="6"/>
        <end position="26"/>
    </location>
</feature>